<protein>
    <recommendedName>
        <fullName evidence="2">beta-fructofuranosidase</fullName>
        <ecNumber evidence="2">3.2.1.26</ecNumber>
    </recommendedName>
</protein>
<sequence>MNYTVERANRYIKNNKEKVNPQFRQKIHAQPPIGWMNDPNGFIAINDKLHLFYQFYPYDSVWGPMHWGHMTSTDGLTWQDQPVALAPDHVFDEKGCFSGTAVLVDNQLILMYTGCEQINGQAIQQQCIATSTNFKDFDKSTENPVISTINCPSFISAVDFRDPKIIYRKGRYYALIVTKTPASEGQIVLFESLDCKEWNFKSILLTGNKELGIMWECPDLLTIDGKDILILSAIEMPSQKEKFTNLSSCIYFVGNMNWETGQYSYDYYEEIDAGLDFYAPQMTIFKNKPVLISWMQMWDRNIPTHELNHLWAGCMTSVRQLSIENGQLIQRPLTHSITDKLFLKTNMAEIIPLNTQPKYLKIEFVPENNFNIQFQNKIGEILSLKKEGTFFTLSREKMQTTILGKEKDFQNYRIYDSKGMLRENFVEIILDTSSIEVFIGNGQKTMSMRFFPTMPLSTCQIIENE</sequence>
<dbReference type="SUPFAM" id="SSF49899">
    <property type="entry name" value="Concanavalin A-like lectins/glucanases"/>
    <property type="match status" value="1"/>
</dbReference>
<dbReference type="InterPro" id="IPR013189">
    <property type="entry name" value="Glyco_hydro_32_C"/>
</dbReference>
<dbReference type="PANTHER" id="PTHR43101:SF1">
    <property type="entry name" value="BETA-FRUCTOSIDASE"/>
    <property type="match status" value="1"/>
</dbReference>
<feature type="domain" description="Glycosyl hydrolase family 32 N-terminal" evidence="6">
    <location>
        <begin position="28"/>
        <end position="332"/>
    </location>
</feature>
<evidence type="ECO:0000256" key="1">
    <source>
        <dbReference type="ARBA" id="ARBA00009902"/>
    </source>
</evidence>
<dbReference type="InterPro" id="IPR013320">
    <property type="entry name" value="ConA-like_dom_sf"/>
</dbReference>
<evidence type="ECO:0000313" key="9">
    <source>
        <dbReference type="Proteomes" id="UP000664701"/>
    </source>
</evidence>
<evidence type="ECO:0000256" key="4">
    <source>
        <dbReference type="ARBA" id="ARBA00023295"/>
    </source>
</evidence>
<dbReference type="Gene3D" id="2.60.120.560">
    <property type="entry name" value="Exo-inulinase, domain 1"/>
    <property type="match status" value="1"/>
</dbReference>
<dbReference type="Proteomes" id="UP000664701">
    <property type="component" value="Chromosome"/>
</dbReference>
<dbReference type="Pfam" id="PF08244">
    <property type="entry name" value="Glyco_hydro_32C"/>
    <property type="match status" value="1"/>
</dbReference>
<evidence type="ECO:0000313" key="8">
    <source>
        <dbReference type="EMBL" id="WYJ76269.1"/>
    </source>
</evidence>
<dbReference type="RefSeq" id="WP_207942472.1">
    <property type="nucleotide sequence ID" value="NZ_CP147251.1"/>
</dbReference>
<dbReference type="EMBL" id="CP147251">
    <property type="protein sequence ID" value="WYJ76269.1"/>
    <property type="molecule type" value="Genomic_DNA"/>
</dbReference>
<reference evidence="8 9" key="2">
    <citation type="submission" date="2024-03" db="EMBL/GenBank/DDBJ databases">
        <title>The Genome Sequence of Enterococcus sp. DIV2402.</title>
        <authorList>
            <consortium name="The Broad Institute Genomics Platform"/>
            <consortium name="The Broad Institute Microbial Omics Core"/>
            <consortium name="The Broad Institute Genomic Center for Infectious Diseases"/>
            <person name="Earl A."/>
            <person name="Manson A."/>
            <person name="Gilmore M."/>
            <person name="Schwartman J."/>
            <person name="Shea T."/>
            <person name="Abouelleil A."/>
            <person name="Cao P."/>
            <person name="Chapman S."/>
            <person name="Cusick C."/>
            <person name="Young S."/>
            <person name="Neafsey D."/>
            <person name="Nusbaum C."/>
            <person name="Birren B."/>
        </authorList>
    </citation>
    <scope>NUCLEOTIDE SEQUENCE [LARGE SCALE GENOMIC DNA]</scope>
    <source>
        <strain evidence="8 9">DIV2402</strain>
    </source>
</reference>
<proteinExistence type="inferred from homology"/>
<keyword evidence="4 5" id="KW-0326">Glycosidase</keyword>
<keyword evidence="9" id="KW-1185">Reference proteome</keyword>
<reference evidence="8 9" key="1">
    <citation type="submission" date="2021-03" db="EMBL/GenBank/DDBJ databases">
        <authorList>
            <person name="Gilmore M.S."/>
            <person name="Schwartzman J."/>
            <person name="Van Tyne D."/>
            <person name="Martin M."/>
            <person name="Earl A.M."/>
            <person name="Manson A.L."/>
            <person name="Straub T."/>
            <person name="Salamzade R."/>
            <person name="Saavedra J."/>
            <person name="Lebreton F."/>
            <person name="Prichula J."/>
            <person name="Schaufler K."/>
            <person name="Gaca A."/>
            <person name="Sgardioli B."/>
            <person name="Wagenaar J."/>
            <person name="Strong T."/>
        </authorList>
    </citation>
    <scope>NUCLEOTIDE SEQUENCE [LARGE SCALE GENOMIC DNA]</scope>
    <source>
        <strain evidence="8 9">DIV2402</strain>
    </source>
</reference>
<evidence type="ECO:0000256" key="5">
    <source>
        <dbReference type="RuleBase" id="RU362110"/>
    </source>
</evidence>
<dbReference type="InterPro" id="IPR001362">
    <property type="entry name" value="Glyco_hydro_32"/>
</dbReference>
<evidence type="ECO:0000259" key="6">
    <source>
        <dbReference type="Pfam" id="PF00251"/>
    </source>
</evidence>
<evidence type="ECO:0000256" key="3">
    <source>
        <dbReference type="ARBA" id="ARBA00022801"/>
    </source>
</evidence>
<dbReference type="InterPro" id="IPR018053">
    <property type="entry name" value="Glyco_hydro_32_AS"/>
</dbReference>
<dbReference type="PANTHER" id="PTHR43101">
    <property type="entry name" value="BETA-FRUCTOSIDASE"/>
    <property type="match status" value="1"/>
</dbReference>
<dbReference type="InterPro" id="IPR051214">
    <property type="entry name" value="GH32_Enzymes"/>
</dbReference>
<keyword evidence="3 5" id="KW-0378">Hydrolase</keyword>
<dbReference type="EC" id="3.2.1.26" evidence="2"/>
<evidence type="ECO:0000256" key="2">
    <source>
        <dbReference type="ARBA" id="ARBA00012758"/>
    </source>
</evidence>
<gene>
    <name evidence="8" type="ORF">DOK78_000895</name>
</gene>
<dbReference type="InterPro" id="IPR013148">
    <property type="entry name" value="Glyco_hydro_32_N"/>
</dbReference>
<dbReference type="SMART" id="SM00640">
    <property type="entry name" value="Glyco_32"/>
    <property type="match status" value="1"/>
</dbReference>
<dbReference type="Gene3D" id="2.115.10.20">
    <property type="entry name" value="Glycosyl hydrolase domain, family 43"/>
    <property type="match status" value="1"/>
</dbReference>
<organism evidence="8 9">
    <name type="scientific">Candidatus Enterococcus lowellii</name>
    <dbReference type="NCBI Taxonomy" id="2230877"/>
    <lineage>
        <taxon>Bacteria</taxon>
        <taxon>Bacillati</taxon>
        <taxon>Bacillota</taxon>
        <taxon>Bacilli</taxon>
        <taxon>Lactobacillales</taxon>
        <taxon>Enterococcaceae</taxon>
        <taxon>Enterococcus</taxon>
    </lineage>
</organism>
<dbReference type="SUPFAM" id="SSF75005">
    <property type="entry name" value="Arabinanase/levansucrase/invertase"/>
    <property type="match status" value="1"/>
</dbReference>
<comment type="similarity">
    <text evidence="1 5">Belongs to the glycosyl hydrolase 32 family.</text>
</comment>
<dbReference type="Pfam" id="PF00251">
    <property type="entry name" value="Glyco_hydro_32N"/>
    <property type="match status" value="1"/>
</dbReference>
<dbReference type="InterPro" id="IPR023296">
    <property type="entry name" value="Glyco_hydro_beta-prop_sf"/>
</dbReference>
<dbReference type="PROSITE" id="PS00609">
    <property type="entry name" value="GLYCOSYL_HYDROL_F32"/>
    <property type="match status" value="1"/>
</dbReference>
<feature type="domain" description="Glycosyl hydrolase family 32 C-terminal" evidence="7">
    <location>
        <begin position="426"/>
        <end position="461"/>
    </location>
</feature>
<evidence type="ECO:0000259" key="7">
    <source>
        <dbReference type="Pfam" id="PF08244"/>
    </source>
</evidence>
<accession>A0ABZ2SQ07</accession>
<name>A0ABZ2SQ07_9ENTE</name>
<dbReference type="CDD" id="cd08996">
    <property type="entry name" value="GH32_FFase"/>
    <property type="match status" value="1"/>
</dbReference>